<dbReference type="GO" id="GO:0032259">
    <property type="term" value="P:methylation"/>
    <property type="evidence" value="ECO:0007669"/>
    <property type="project" value="UniProtKB-KW"/>
</dbReference>
<evidence type="ECO:0000313" key="3">
    <source>
        <dbReference type="Proteomes" id="UP000184346"/>
    </source>
</evidence>
<dbReference type="InterPro" id="IPR025714">
    <property type="entry name" value="Methyltranfer_dom"/>
</dbReference>
<dbReference type="STRING" id="1121942.SAMN02745148_00117"/>
<evidence type="ECO:0000313" key="2">
    <source>
        <dbReference type="EMBL" id="SHE31691.1"/>
    </source>
</evidence>
<sequence length="266" mass="29567">MTIDDIDFAALYRQHMARAERQPKPASAWDARAEALGRKPLGGIYAETFLSRMDLTGSRSLLDVGCGPGTIGLLLADRLEQVIGMDYSPAMLEQLENNARHLGLDNVTPLLCAWEDDWHDVPRCDIVVASRSGMVTELQDALAKLNAHARQRVYMTQLVGGHFIDADLTALLGRQRASVPDYVYAVNLLHAQGIHPRLSYIEVPSRLAGTRDFDEFAQRVAWSLGELTTEEAARLKTWYDANPERAAAGGTPLRWALIDWDVVQRS</sequence>
<name>A0A1M4SHL3_9GAMM</name>
<dbReference type="InterPro" id="IPR029063">
    <property type="entry name" value="SAM-dependent_MTases_sf"/>
</dbReference>
<dbReference type="AlphaFoldDB" id="A0A1M4SHL3"/>
<accession>A0A1M4SHL3</accession>
<feature type="domain" description="Methyltransferase" evidence="1">
    <location>
        <begin position="60"/>
        <end position="130"/>
    </location>
</feature>
<organism evidence="2 3">
    <name type="scientific">Modicisalibacter ilicicola DSM 19980</name>
    <dbReference type="NCBI Taxonomy" id="1121942"/>
    <lineage>
        <taxon>Bacteria</taxon>
        <taxon>Pseudomonadati</taxon>
        <taxon>Pseudomonadota</taxon>
        <taxon>Gammaproteobacteria</taxon>
        <taxon>Oceanospirillales</taxon>
        <taxon>Halomonadaceae</taxon>
        <taxon>Modicisalibacter</taxon>
    </lineage>
</organism>
<dbReference type="Proteomes" id="UP000184346">
    <property type="component" value="Unassembled WGS sequence"/>
</dbReference>
<dbReference type="GO" id="GO:0008168">
    <property type="term" value="F:methyltransferase activity"/>
    <property type="evidence" value="ECO:0007669"/>
    <property type="project" value="UniProtKB-KW"/>
</dbReference>
<reference evidence="2 3" key="1">
    <citation type="submission" date="2016-11" db="EMBL/GenBank/DDBJ databases">
        <authorList>
            <person name="Jaros S."/>
            <person name="Januszkiewicz K."/>
            <person name="Wedrychowicz H."/>
        </authorList>
    </citation>
    <scope>NUCLEOTIDE SEQUENCE [LARGE SCALE GENOMIC DNA]</scope>
    <source>
        <strain evidence="2 3">DSM 19980</strain>
    </source>
</reference>
<protein>
    <submittedName>
        <fullName evidence="2">Methyltransferase domain-containing protein</fullName>
    </submittedName>
</protein>
<keyword evidence="2" id="KW-0489">Methyltransferase</keyword>
<dbReference type="CDD" id="cd02440">
    <property type="entry name" value="AdoMet_MTases"/>
    <property type="match status" value="1"/>
</dbReference>
<dbReference type="Pfam" id="PF13847">
    <property type="entry name" value="Methyltransf_31"/>
    <property type="match status" value="1"/>
</dbReference>
<keyword evidence="2" id="KW-0808">Transferase</keyword>
<dbReference type="OrthoDB" id="9795085at2"/>
<gene>
    <name evidence="2" type="ORF">SAMN02745148_00117</name>
</gene>
<dbReference type="Gene3D" id="3.40.50.150">
    <property type="entry name" value="Vaccinia Virus protein VP39"/>
    <property type="match status" value="1"/>
</dbReference>
<keyword evidence="3" id="KW-1185">Reference proteome</keyword>
<proteinExistence type="predicted"/>
<dbReference type="EMBL" id="FQUJ01000002">
    <property type="protein sequence ID" value="SHE31691.1"/>
    <property type="molecule type" value="Genomic_DNA"/>
</dbReference>
<evidence type="ECO:0000259" key="1">
    <source>
        <dbReference type="Pfam" id="PF13847"/>
    </source>
</evidence>
<dbReference type="SUPFAM" id="SSF53335">
    <property type="entry name" value="S-adenosyl-L-methionine-dependent methyltransferases"/>
    <property type="match status" value="1"/>
</dbReference>
<dbReference type="RefSeq" id="WP_072818629.1">
    <property type="nucleotide sequence ID" value="NZ_FQUJ01000002.1"/>
</dbReference>